<evidence type="ECO:0000313" key="7">
    <source>
        <dbReference type="EMBL" id="GCC50861.1"/>
    </source>
</evidence>
<gene>
    <name evidence="7" type="ORF">SanaruYs_10800</name>
</gene>
<keyword evidence="3" id="KW-0998">Cell outer membrane</keyword>
<dbReference type="SUPFAM" id="SSF49464">
    <property type="entry name" value="Carboxypeptidase regulatory domain-like"/>
    <property type="match status" value="1"/>
</dbReference>
<evidence type="ECO:0000256" key="3">
    <source>
        <dbReference type="ARBA" id="ARBA00023237"/>
    </source>
</evidence>
<comment type="subcellular location">
    <subcellularLocation>
        <location evidence="1 4">Cell outer membrane</location>
    </subcellularLocation>
</comment>
<dbReference type="Gene3D" id="2.170.130.10">
    <property type="entry name" value="TonB-dependent receptor, plug domain"/>
    <property type="match status" value="1"/>
</dbReference>
<name>A0A401U7J0_9BACT</name>
<keyword evidence="7" id="KW-0675">Receptor</keyword>
<dbReference type="Pfam" id="PF00593">
    <property type="entry name" value="TonB_dep_Rec_b-barrel"/>
    <property type="match status" value="1"/>
</dbReference>
<evidence type="ECO:0000259" key="6">
    <source>
        <dbReference type="Pfam" id="PF07715"/>
    </source>
</evidence>
<keyword evidence="4" id="KW-0798">TonB box</keyword>
<evidence type="ECO:0000256" key="1">
    <source>
        <dbReference type="ARBA" id="ARBA00004442"/>
    </source>
</evidence>
<feature type="domain" description="TonB-dependent receptor plug" evidence="6">
    <location>
        <begin position="118"/>
        <end position="219"/>
    </location>
</feature>
<dbReference type="RefSeq" id="WP_218022381.1">
    <property type="nucleotide sequence ID" value="NZ_BHXQ01000002.1"/>
</dbReference>
<dbReference type="Proteomes" id="UP000288227">
    <property type="component" value="Unassembled WGS sequence"/>
</dbReference>
<evidence type="ECO:0000256" key="4">
    <source>
        <dbReference type="RuleBase" id="RU003357"/>
    </source>
</evidence>
<organism evidence="7 8">
    <name type="scientific">Chryseotalea sanaruensis</name>
    <dbReference type="NCBI Taxonomy" id="2482724"/>
    <lineage>
        <taxon>Bacteria</taxon>
        <taxon>Pseudomonadati</taxon>
        <taxon>Bacteroidota</taxon>
        <taxon>Cytophagia</taxon>
        <taxon>Cytophagales</taxon>
        <taxon>Chryseotaleaceae</taxon>
        <taxon>Chryseotalea</taxon>
    </lineage>
</organism>
<evidence type="ECO:0000256" key="2">
    <source>
        <dbReference type="ARBA" id="ARBA00023136"/>
    </source>
</evidence>
<protein>
    <submittedName>
        <fullName evidence="7">TonB-dependent receptor</fullName>
    </submittedName>
</protein>
<keyword evidence="8" id="KW-1185">Reference proteome</keyword>
<dbReference type="Pfam" id="PF13715">
    <property type="entry name" value="CarbopepD_reg_2"/>
    <property type="match status" value="1"/>
</dbReference>
<dbReference type="InterPro" id="IPR036942">
    <property type="entry name" value="Beta-barrel_TonB_sf"/>
</dbReference>
<comment type="similarity">
    <text evidence="4">Belongs to the TonB-dependent receptor family.</text>
</comment>
<dbReference type="Pfam" id="PF07715">
    <property type="entry name" value="Plug"/>
    <property type="match status" value="1"/>
</dbReference>
<reference evidence="7 8" key="1">
    <citation type="submission" date="2018-11" db="EMBL/GenBank/DDBJ databases">
        <title>Chryseotalea sanarue gen. nov., sp., nov., a member of the family Cytophagaceae, isolated from a brackish lake in Hamamatsu Japan.</title>
        <authorList>
            <person name="Maejima Y."/>
            <person name="Iino T."/>
            <person name="Muraguchi Y."/>
            <person name="Fukuda K."/>
            <person name="Ohkuma M."/>
            <person name="Moriuchi R."/>
            <person name="Dohra H."/>
            <person name="Kimbara K."/>
            <person name="Shintani M."/>
        </authorList>
    </citation>
    <scope>NUCLEOTIDE SEQUENCE [LARGE SCALE GENOMIC DNA]</scope>
    <source>
        <strain evidence="7 8">Ys</strain>
    </source>
</reference>
<dbReference type="InterPro" id="IPR000531">
    <property type="entry name" value="Beta-barrel_TonB"/>
</dbReference>
<dbReference type="PANTHER" id="PTHR40980:SF5">
    <property type="entry name" value="TONB-DEPENDENT RECEPTOR"/>
    <property type="match status" value="1"/>
</dbReference>
<evidence type="ECO:0000259" key="5">
    <source>
        <dbReference type="Pfam" id="PF00593"/>
    </source>
</evidence>
<keyword evidence="2 4" id="KW-0472">Membrane</keyword>
<feature type="domain" description="TonB-dependent receptor-like beta-barrel" evidence="5">
    <location>
        <begin position="452"/>
        <end position="913"/>
    </location>
</feature>
<sequence>MSFSSNAQDQKGTIRGSVFDDVSGEALIGVTVQVKNNTSGSVTDFDGKFNINILPGTYDLIISYVSYRTTTVTGVEVKSGSVTLVENIRLQEDVQTLESVVVTAEAIRNSESAILTVKRKAPILVDGISSAKFSQIGDSDASEAVKRVTGVSVEGGKYVFVRGLGDRYTKTTLNSVDVPGLDPDRNSIQIDIFPTSLIENMMVLKSSSADLPADFTGGVVNIETKDFPEVKTFNVSASVGYNPSMHFRDDHFTYKGGKNDWLGFDDGTRQLPAGATNSVFPSPGAPGVTSQDVNSFLKGFNKTMGTQDQKSLMDYSFGISSANQKNFDNGTSLGYIFSTTYKSSTVFYDDAFYGEYQRPAFADEYELIYATTQEGAITERNSLWGSLAGLAYKTQNSKYKLSALHLQNGEKRAARFFIDDNGSAVGKSGFFGGSENLEFSQRGVTNILLSGEHHTSDKGWSIDWKVSPTISKIVEPDIRKTAFTYTSSDTVFSSGAAGNPSRIWRYLDEINLVSKVDFKKNYQLFNKAASLKFGASHTFKERDFEILTYNMQFFGSQPEFNGNSNVIMDDQFLYPNGSVYFSSGNPDPNSNSFNSTVSNTAFYVSNDFQIIDKLKAIIGVRAENFVQRHTGRDGVYANGDVVNGRNLDDAIVLDALHFFPSGNFIYNYRDNQNLRLSYSKTIARPSFKELSFAQILDPVSNRTFNGGLFKFPDWDGNLRETLIDNFDIRWEKYMKKGELFSVSVFYKKFADPIELVRLSVAQTTNEFQPRNVGDGQILGAEFEFRKSLDFAGPVFRKLFASGNLTFVDSRIDMTDQEYNVRKAYQKNGQELKRTREMAGQAPYIINVGLSYEDPENGFDGGLFYNVNGPTLTVVGGGLFPDVYAEPFNSLNFNLSKSFGPDKKTSITFNVSNILDDVRENFFVGFNAQDQYYSRLNPGRSISLGLKYNLN</sequence>
<dbReference type="InterPro" id="IPR012910">
    <property type="entry name" value="Plug_dom"/>
</dbReference>
<dbReference type="GO" id="GO:0009279">
    <property type="term" value="C:cell outer membrane"/>
    <property type="evidence" value="ECO:0007669"/>
    <property type="project" value="UniProtKB-SubCell"/>
</dbReference>
<dbReference type="EMBL" id="BHXQ01000002">
    <property type="protein sequence ID" value="GCC50861.1"/>
    <property type="molecule type" value="Genomic_DNA"/>
</dbReference>
<dbReference type="Gene3D" id="2.60.40.1120">
    <property type="entry name" value="Carboxypeptidase-like, regulatory domain"/>
    <property type="match status" value="1"/>
</dbReference>
<dbReference type="InterPro" id="IPR008969">
    <property type="entry name" value="CarboxyPept-like_regulatory"/>
</dbReference>
<dbReference type="Gene3D" id="2.40.170.20">
    <property type="entry name" value="TonB-dependent receptor, beta-barrel domain"/>
    <property type="match status" value="1"/>
</dbReference>
<dbReference type="SUPFAM" id="SSF56935">
    <property type="entry name" value="Porins"/>
    <property type="match status" value="1"/>
</dbReference>
<evidence type="ECO:0000313" key="8">
    <source>
        <dbReference type="Proteomes" id="UP000288227"/>
    </source>
</evidence>
<proteinExistence type="inferred from homology"/>
<dbReference type="AlphaFoldDB" id="A0A401U7J0"/>
<accession>A0A401U7J0</accession>
<dbReference type="InterPro" id="IPR037066">
    <property type="entry name" value="Plug_dom_sf"/>
</dbReference>
<dbReference type="PANTHER" id="PTHR40980">
    <property type="entry name" value="PLUG DOMAIN-CONTAINING PROTEIN"/>
    <property type="match status" value="1"/>
</dbReference>
<comment type="caution">
    <text evidence="7">The sequence shown here is derived from an EMBL/GenBank/DDBJ whole genome shotgun (WGS) entry which is preliminary data.</text>
</comment>